<organism evidence="2 3">
    <name type="scientific">Glarea lozoyensis (strain ATCC 74030 / MF5533)</name>
    <dbReference type="NCBI Taxonomy" id="1104152"/>
    <lineage>
        <taxon>Eukaryota</taxon>
        <taxon>Fungi</taxon>
        <taxon>Dikarya</taxon>
        <taxon>Ascomycota</taxon>
        <taxon>Pezizomycotina</taxon>
        <taxon>Leotiomycetes</taxon>
        <taxon>Helotiales</taxon>
        <taxon>Helotiaceae</taxon>
        <taxon>Glarea</taxon>
    </lineage>
</organism>
<reference evidence="2 3" key="1">
    <citation type="journal article" date="2012" name="Eukaryot. Cell">
        <title>Genome sequence of the fungus Glarea lozoyensis: the first genome sequence of a species from the Helotiaceae family.</title>
        <authorList>
            <person name="Youssar L."/>
            <person name="Gruening B.A."/>
            <person name="Erxleben A."/>
            <person name="Guenther S."/>
            <person name="Huettel W."/>
        </authorList>
    </citation>
    <scope>NUCLEOTIDE SEQUENCE [LARGE SCALE GENOMIC DNA]</scope>
    <source>
        <strain evidence="3">ATCC 74030 / MF5533</strain>
    </source>
</reference>
<feature type="compositionally biased region" description="Polar residues" evidence="1">
    <location>
        <begin position="60"/>
        <end position="70"/>
    </location>
</feature>
<comment type="caution">
    <text evidence="2">The sequence shown here is derived from an EMBL/GenBank/DDBJ whole genome shotgun (WGS) entry which is preliminary data.</text>
</comment>
<evidence type="ECO:0000313" key="2">
    <source>
        <dbReference type="EMBL" id="EHK97946.1"/>
    </source>
</evidence>
<dbReference type="Proteomes" id="UP000005446">
    <property type="component" value="Unassembled WGS sequence"/>
</dbReference>
<evidence type="ECO:0000256" key="1">
    <source>
        <dbReference type="SAM" id="MobiDB-lite"/>
    </source>
</evidence>
<dbReference type="InParanoid" id="H0EU57"/>
<feature type="region of interest" description="Disordered" evidence="1">
    <location>
        <begin position="58"/>
        <end position="78"/>
    </location>
</feature>
<accession>H0EU57</accession>
<evidence type="ECO:0000313" key="3">
    <source>
        <dbReference type="Proteomes" id="UP000005446"/>
    </source>
</evidence>
<dbReference type="EMBL" id="AGUE01000168">
    <property type="protein sequence ID" value="EHK97946.1"/>
    <property type="molecule type" value="Genomic_DNA"/>
</dbReference>
<name>H0EU57_GLAL7</name>
<proteinExistence type="predicted"/>
<dbReference type="AlphaFoldDB" id="H0EU57"/>
<protein>
    <submittedName>
        <fullName evidence="2">Uncharacterized protein</fullName>
    </submittedName>
</protein>
<keyword evidence="3" id="KW-1185">Reference proteome</keyword>
<dbReference type="HOGENOM" id="CLU_2622253_0_0_1"/>
<gene>
    <name evidence="2" type="ORF">M7I_6287</name>
</gene>
<sequence length="78" mass="8565">MTDLLILKHDLGPVPRVSCDCAIKESANWILVAVHSINHQAVQKLVCCPDRLSLAYSQPRGLNSPGSYSDKSCPPRHI</sequence>